<dbReference type="GO" id="GO:0006882">
    <property type="term" value="P:intracellular zinc ion homeostasis"/>
    <property type="evidence" value="ECO:0007669"/>
    <property type="project" value="TreeGrafter"/>
</dbReference>
<dbReference type="InterPro" id="IPR036837">
    <property type="entry name" value="Cation_efflux_CTD_sf"/>
</dbReference>
<dbReference type="InterPro" id="IPR027469">
    <property type="entry name" value="Cation_efflux_TMD_sf"/>
</dbReference>
<evidence type="ECO:0000313" key="12">
    <source>
        <dbReference type="Proteomes" id="UP000321629"/>
    </source>
</evidence>
<feature type="domain" description="Cation efflux protein cytoplasmic" evidence="10">
    <location>
        <begin position="206"/>
        <end position="285"/>
    </location>
</feature>
<dbReference type="EMBL" id="VOWJ01000013">
    <property type="protein sequence ID" value="TXE89470.1"/>
    <property type="molecule type" value="Genomic_DNA"/>
</dbReference>
<keyword evidence="6 8" id="KW-0472">Membrane</keyword>
<feature type="transmembrane region" description="Helical" evidence="8">
    <location>
        <begin position="176"/>
        <end position="194"/>
    </location>
</feature>
<feature type="transmembrane region" description="Helical" evidence="8">
    <location>
        <begin position="113"/>
        <end position="133"/>
    </location>
</feature>
<dbReference type="InterPro" id="IPR050291">
    <property type="entry name" value="CDF_Transporter"/>
</dbReference>
<comment type="similarity">
    <text evidence="2">Belongs to the cation diffusion facilitator (CDF) transporter (TC 2.A.4) family.</text>
</comment>
<evidence type="ECO:0000256" key="8">
    <source>
        <dbReference type="SAM" id="Phobius"/>
    </source>
</evidence>
<feature type="transmembrane region" description="Helical" evidence="8">
    <location>
        <begin position="153"/>
        <end position="170"/>
    </location>
</feature>
<dbReference type="PANTHER" id="PTHR43840:SF15">
    <property type="entry name" value="MITOCHONDRIAL METAL TRANSPORTER 1-RELATED"/>
    <property type="match status" value="1"/>
</dbReference>
<feature type="domain" description="Cation efflux protein transmembrane" evidence="9">
    <location>
        <begin position="10"/>
        <end position="202"/>
    </location>
</feature>
<keyword evidence="5 8" id="KW-1133">Transmembrane helix</keyword>
<dbReference type="NCBIfam" id="TIGR01297">
    <property type="entry name" value="CDF"/>
    <property type="match status" value="1"/>
</dbReference>
<evidence type="ECO:0000256" key="1">
    <source>
        <dbReference type="ARBA" id="ARBA00004141"/>
    </source>
</evidence>
<evidence type="ECO:0000256" key="7">
    <source>
        <dbReference type="SAM" id="MobiDB-lite"/>
    </source>
</evidence>
<comment type="subcellular location">
    <subcellularLocation>
        <location evidence="1">Membrane</location>
        <topology evidence="1">Multi-pass membrane protein</topology>
    </subcellularLocation>
</comment>
<evidence type="ECO:0000313" key="11">
    <source>
        <dbReference type="EMBL" id="TXE89470.1"/>
    </source>
</evidence>
<comment type="caution">
    <text evidence="11">The sequence shown here is derived from an EMBL/GenBank/DDBJ whole genome shotgun (WGS) entry which is preliminary data.</text>
</comment>
<dbReference type="Proteomes" id="UP000321629">
    <property type="component" value="Unassembled WGS sequence"/>
</dbReference>
<feature type="transmembrane region" description="Helical" evidence="8">
    <location>
        <begin position="75"/>
        <end position="93"/>
    </location>
</feature>
<organism evidence="11 12">
    <name type="scientific">Campylobacter volucris</name>
    <dbReference type="NCBI Taxonomy" id="1031542"/>
    <lineage>
        <taxon>Bacteria</taxon>
        <taxon>Pseudomonadati</taxon>
        <taxon>Campylobacterota</taxon>
        <taxon>Epsilonproteobacteria</taxon>
        <taxon>Campylobacterales</taxon>
        <taxon>Campylobacteraceae</taxon>
        <taxon>Campylobacter</taxon>
    </lineage>
</organism>
<feature type="compositionally biased region" description="Polar residues" evidence="7">
    <location>
        <begin position="298"/>
        <end position="307"/>
    </location>
</feature>
<dbReference type="GO" id="GO:0015086">
    <property type="term" value="F:cadmium ion transmembrane transporter activity"/>
    <property type="evidence" value="ECO:0007669"/>
    <property type="project" value="TreeGrafter"/>
</dbReference>
<dbReference type="InterPro" id="IPR058533">
    <property type="entry name" value="Cation_efflux_TM"/>
</dbReference>
<dbReference type="GO" id="GO:0015093">
    <property type="term" value="F:ferrous iron transmembrane transporter activity"/>
    <property type="evidence" value="ECO:0007669"/>
    <property type="project" value="TreeGrafter"/>
</dbReference>
<dbReference type="Gene3D" id="1.20.1510.10">
    <property type="entry name" value="Cation efflux protein transmembrane domain"/>
    <property type="match status" value="1"/>
</dbReference>
<dbReference type="InterPro" id="IPR002524">
    <property type="entry name" value="Cation_efflux"/>
</dbReference>
<proteinExistence type="inferred from homology"/>
<evidence type="ECO:0000256" key="6">
    <source>
        <dbReference type="ARBA" id="ARBA00023136"/>
    </source>
</evidence>
<dbReference type="GO" id="GO:0005886">
    <property type="term" value="C:plasma membrane"/>
    <property type="evidence" value="ECO:0007669"/>
    <property type="project" value="TreeGrafter"/>
</dbReference>
<dbReference type="PANTHER" id="PTHR43840">
    <property type="entry name" value="MITOCHONDRIAL METAL TRANSPORTER 1-RELATED"/>
    <property type="match status" value="1"/>
</dbReference>
<feature type="region of interest" description="Disordered" evidence="7">
    <location>
        <begin position="287"/>
        <end position="307"/>
    </location>
</feature>
<accession>A0A5C7DXZ5</accession>
<dbReference type="SUPFAM" id="SSF161111">
    <property type="entry name" value="Cation efflux protein transmembrane domain-like"/>
    <property type="match status" value="1"/>
</dbReference>
<dbReference type="Gene3D" id="3.30.70.1350">
    <property type="entry name" value="Cation efflux protein, cytoplasmic domain"/>
    <property type="match status" value="1"/>
</dbReference>
<dbReference type="AlphaFoldDB" id="A0A5C7DXZ5"/>
<feature type="transmembrane region" description="Helical" evidence="8">
    <location>
        <begin position="7"/>
        <end position="28"/>
    </location>
</feature>
<sequence length="307" mass="35044">MNLAKIATISASICAIFLAIVKFIIGFITGSVAILASAIDSLVDFVISILNFLALKKASQKSNNQYNFGYSKIEALMGLLEGFVIFIIGVYIFYESIVKIYHQERVDNLNLGIYVMIFALAVTFILVLFLSYVAKKTQSLIVESDCLHYKSDVLTNFFTLLALVIIYFTQFYIIDAIFGILVSFYIAFSSFKIVKKSLEFLMDKALDEKVVDWIQACIQKHPEIISFHQLKTRQSPDKKYLSVHLVFCPIISLLNAHKIADNIEDEIRKNYKDDKWDIQIHLDPYDDSEEERVKNESSFDTAKISSK</sequence>
<dbReference type="RefSeq" id="WP_147555098.1">
    <property type="nucleotide sequence ID" value="NZ_VOWJ01000013.1"/>
</dbReference>
<keyword evidence="4 8" id="KW-0812">Transmembrane</keyword>
<evidence type="ECO:0000256" key="4">
    <source>
        <dbReference type="ARBA" id="ARBA00022692"/>
    </source>
</evidence>
<evidence type="ECO:0000256" key="2">
    <source>
        <dbReference type="ARBA" id="ARBA00008114"/>
    </source>
</evidence>
<evidence type="ECO:0000256" key="3">
    <source>
        <dbReference type="ARBA" id="ARBA00022448"/>
    </source>
</evidence>
<dbReference type="Pfam" id="PF01545">
    <property type="entry name" value="Cation_efflux"/>
    <property type="match status" value="1"/>
</dbReference>
<evidence type="ECO:0000259" key="10">
    <source>
        <dbReference type="Pfam" id="PF16916"/>
    </source>
</evidence>
<dbReference type="SUPFAM" id="SSF160240">
    <property type="entry name" value="Cation efflux protein cytoplasmic domain-like"/>
    <property type="match status" value="1"/>
</dbReference>
<protein>
    <submittedName>
        <fullName evidence="11">Cation transporter</fullName>
    </submittedName>
</protein>
<dbReference type="Pfam" id="PF16916">
    <property type="entry name" value="ZT_dimer"/>
    <property type="match status" value="1"/>
</dbReference>
<dbReference type="GO" id="GO:0015341">
    <property type="term" value="F:zinc efflux antiporter activity"/>
    <property type="evidence" value="ECO:0007669"/>
    <property type="project" value="TreeGrafter"/>
</dbReference>
<name>A0A5C7DXZ5_9BACT</name>
<evidence type="ECO:0000256" key="5">
    <source>
        <dbReference type="ARBA" id="ARBA00022989"/>
    </source>
</evidence>
<reference evidence="11 12" key="1">
    <citation type="submission" date="2019-07" db="EMBL/GenBank/DDBJ databases">
        <title>Rapid identification of Enteric Bacteria from Whole Genome Sequences (WGS) using Average Nucleotide Identity (ANI).</title>
        <authorList>
            <person name="Lane C."/>
        </authorList>
    </citation>
    <scope>NUCLEOTIDE SEQUENCE [LARGE SCALE GENOMIC DNA]</scope>
    <source>
        <strain evidence="11 12">2016D-0084</strain>
    </source>
</reference>
<keyword evidence="3" id="KW-0813">Transport</keyword>
<evidence type="ECO:0000259" key="9">
    <source>
        <dbReference type="Pfam" id="PF01545"/>
    </source>
</evidence>
<dbReference type="InterPro" id="IPR027470">
    <property type="entry name" value="Cation_efflux_CTD"/>
</dbReference>
<gene>
    <name evidence="11" type="ORF">FPD38_01880</name>
</gene>
<feature type="transmembrane region" description="Helical" evidence="8">
    <location>
        <begin position="34"/>
        <end position="54"/>
    </location>
</feature>